<protein>
    <submittedName>
        <fullName evidence="4">DUF305 domain-containing protein</fullName>
    </submittedName>
</protein>
<accession>A0ABU2U5Y2</accession>
<evidence type="ECO:0000256" key="1">
    <source>
        <dbReference type="SAM" id="MobiDB-lite"/>
    </source>
</evidence>
<dbReference type="EMBL" id="JAVREY010000079">
    <property type="protein sequence ID" value="MDT0468632.1"/>
    <property type="molecule type" value="Genomic_DNA"/>
</dbReference>
<feature type="domain" description="DUF305" evidence="3">
    <location>
        <begin position="64"/>
        <end position="211"/>
    </location>
</feature>
<dbReference type="Gene3D" id="1.20.1260.10">
    <property type="match status" value="1"/>
</dbReference>
<dbReference type="InterPro" id="IPR005183">
    <property type="entry name" value="DUF305_CopM-like"/>
</dbReference>
<evidence type="ECO:0000259" key="3">
    <source>
        <dbReference type="Pfam" id="PF03713"/>
    </source>
</evidence>
<keyword evidence="5" id="KW-1185">Reference proteome</keyword>
<dbReference type="Pfam" id="PF03713">
    <property type="entry name" value="DUF305"/>
    <property type="match status" value="1"/>
</dbReference>
<proteinExistence type="predicted"/>
<sequence>MLLSLTSRRGMALAVVGPAAALAVTACGGGGAGTGGTSSPTPATAPPSATASAAASTGQHNQADVRFAQEMAAHHRQAVVMANMASQHGASPDVKALAERIKQEQTSQVDTMAHWLTSWGERVPPEQSGLGPGSPGGMPGMMTEQKMDELRDTRGTSFDEMFLTMMIEHHQGAVEMADTEKQQGAYGPAKEMASKIATTQTAQITQMRTMLAASTP</sequence>
<evidence type="ECO:0000313" key="5">
    <source>
        <dbReference type="Proteomes" id="UP001183809"/>
    </source>
</evidence>
<gene>
    <name evidence="4" type="ORF">RM764_37565</name>
</gene>
<feature type="chain" id="PRO_5045763951" evidence="2">
    <location>
        <begin position="24"/>
        <end position="216"/>
    </location>
</feature>
<dbReference type="RefSeq" id="WP_311700075.1">
    <property type="nucleotide sequence ID" value="NZ_JAVREY010000079.1"/>
</dbReference>
<evidence type="ECO:0000256" key="2">
    <source>
        <dbReference type="SAM" id="SignalP"/>
    </source>
</evidence>
<name>A0ABU2U5Y2_9ACTN</name>
<dbReference type="InterPro" id="IPR012347">
    <property type="entry name" value="Ferritin-like"/>
</dbReference>
<comment type="caution">
    <text evidence="4">The sequence shown here is derived from an EMBL/GenBank/DDBJ whole genome shotgun (WGS) entry which is preliminary data.</text>
</comment>
<feature type="region of interest" description="Disordered" evidence="1">
    <location>
        <begin position="31"/>
        <end position="61"/>
    </location>
</feature>
<dbReference type="PANTHER" id="PTHR36933">
    <property type="entry name" value="SLL0788 PROTEIN"/>
    <property type="match status" value="1"/>
</dbReference>
<reference evidence="5" key="1">
    <citation type="submission" date="2023-07" db="EMBL/GenBank/DDBJ databases">
        <title>30 novel species of actinomycetes from the DSMZ collection.</title>
        <authorList>
            <person name="Nouioui I."/>
        </authorList>
    </citation>
    <scope>NUCLEOTIDE SEQUENCE [LARGE SCALE GENOMIC DNA]</scope>
    <source>
        <strain evidence="5">DSM 41699</strain>
    </source>
</reference>
<dbReference type="PANTHER" id="PTHR36933:SF1">
    <property type="entry name" value="SLL0788 PROTEIN"/>
    <property type="match status" value="1"/>
</dbReference>
<organism evidence="4 5">
    <name type="scientific">Streptomyces gibsoniae</name>
    <dbReference type="NCBI Taxonomy" id="3075529"/>
    <lineage>
        <taxon>Bacteria</taxon>
        <taxon>Bacillati</taxon>
        <taxon>Actinomycetota</taxon>
        <taxon>Actinomycetes</taxon>
        <taxon>Kitasatosporales</taxon>
        <taxon>Streptomycetaceae</taxon>
        <taxon>Streptomyces</taxon>
    </lineage>
</organism>
<dbReference type="Proteomes" id="UP001183809">
    <property type="component" value="Unassembled WGS sequence"/>
</dbReference>
<feature type="signal peptide" evidence="2">
    <location>
        <begin position="1"/>
        <end position="23"/>
    </location>
</feature>
<evidence type="ECO:0000313" key="4">
    <source>
        <dbReference type="EMBL" id="MDT0468632.1"/>
    </source>
</evidence>
<keyword evidence="2" id="KW-0732">Signal</keyword>
<feature type="compositionally biased region" description="Low complexity" evidence="1">
    <location>
        <begin position="37"/>
        <end position="58"/>
    </location>
</feature>